<dbReference type="Gene3D" id="3.30.565.10">
    <property type="entry name" value="Histidine kinase-like ATPase, C-terminal domain"/>
    <property type="match status" value="1"/>
</dbReference>
<evidence type="ECO:0000256" key="3">
    <source>
        <dbReference type="ARBA" id="ARBA00022679"/>
    </source>
</evidence>
<keyword evidence="9" id="KW-1185">Reference proteome</keyword>
<evidence type="ECO:0000256" key="6">
    <source>
        <dbReference type="SAM" id="Phobius"/>
    </source>
</evidence>
<proteinExistence type="predicted"/>
<keyword evidence="4" id="KW-0418">Kinase</keyword>
<gene>
    <name evidence="8" type="ORF">BI308_03820</name>
</gene>
<protein>
    <recommendedName>
        <fullName evidence="2">histidine kinase</fullName>
        <ecNumber evidence="2">2.7.13.3</ecNumber>
    </recommendedName>
</protein>
<keyword evidence="6" id="KW-1133">Transmembrane helix</keyword>
<evidence type="ECO:0000313" key="9">
    <source>
        <dbReference type="Proteomes" id="UP000183940"/>
    </source>
</evidence>
<dbReference type="AlphaFoldDB" id="A0A1L9QW47"/>
<dbReference type="GO" id="GO:0000155">
    <property type="term" value="F:phosphorelay sensor kinase activity"/>
    <property type="evidence" value="ECO:0007669"/>
    <property type="project" value="InterPro"/>
</dbReference>
<dbReference type="PANTHER" id="PTHR43711:SF1">
    <property type="entry name" value="HISTIDINE KINASE 1"/>
    <property type="match status" value="1"/>
</dbReference>
<evidence type="ECO:0000259" key="7">
    <source>
        <dbReference type="PROSITE" id="PS50109"/>
    </source>
</evidence>
<dbReference type="SMART" id="SM00388">
    <property type="entry name" value="HisKA"/>
    <property type="match status" value="1"/>
</dbReference>
<accession>A0A1L9QW47</accession>
<evidence type="ECO:0000256" key="1">
    <source>
        <dbReference type="ARBA" id="ARBA00000085"/>
    </source>
</evidence>
<dbReference type="SUPFAM" id="SSF55874">
    <property type="entry name" value="ATPase domain of HSP90 chaperone/DNA topoisomerase II/histidine kinase"/>
    <property type="match status" value="1"/>
</dbReference>
<keyword evidence="6" id="KW-0472">Membrane</keyword>
<dbReference type="EMBL" id="MLAW01000004">
    <property type="protein sequence ID" value="OJJ26832.1"/>
    <property type="molecule type" value="Genomic_DNA"/>
</dbReference>
<name>A0A1L9QW47_9CYAN</name>
<feature type="domain" description="Histidine kinase" evidence="7">
    <location>
        <begin position="75"/>
        <end position="300"/>
    </location>
</feature>
<feature type="transmembrane region" description="Helical" evidence="6">
    <location>
        <begin position="6"/>
        <end position="27"/>
    </location>
</feature>
<dbReference type="InterPro" id="IPR005467">
    <property type="entry name" value="His_kinase_dom"/>
</dbReference>
<dbReference type="CDD" id="cd00082">
    <property type="entry name" value="HisKA"/>
    <property type="match status" value="1"/>
</dbReference>
<dbReference type="SUPFAM" id="SSF47384">
    <property type="entry name" value="Homodimeric domain of signal transducing histidine kinase"/>
    <property type="match status" value="1"/>
</dbReference>
<organism evidence="8 9">
    <name type="scientific">Roseofilum reptotaenium AO1-A</name>
    <dbReference type="NCBI Taxonomy" id="1925591"/>
    <lineage>
        <taxon>Bacteria</taxon>
        <taxon>Bacillati</taxon>
        <taxon>Cyanobacteriota</taxon>
        <taxon>Cyanophyceae</taxon>
        <taxon>Desertifilales</taxon>
        <taxon>Desertifilaceae</taxon>
        <taxon>Roseofilum</taxon>
    </lineage>
</organism>
<dbReference type="Proteomes" id="UP000183940">
    <property type="component" value="Unassembled WGS sequence"/>
</dbReference>
<dbReference type="InterPro" id="IPR050736">
    <property type="entry name" value="Sensor_HK_Regulatory"/>
</dbReference>
<evidence type="ECO:0000256" key="4">
    <source>
        <dbReference type="ARBA" id="ARBA00022777"/>
    </source>
</evidence>
<evidence type="ECO:0000313" key="8">
    <source>
        <dbReference type="EMBL" id="OJJ26832.1"/>
    </source>
</evidence>
<comment type="caution">
    <text evidence="8">The sequence shown here is derived from an EMBL/GenBank/DDBJ whole genome shotgun (WGS) entry which is preliminary data.</text>
</comment>
<dbReference type="EC" id="2.7.13.3" evidence="2"/>
<dbReference type="InterPro" id="IPR003661">
    <property type="entry name" value="HisK_dim/P_dom"/>
</dbReference>
<dbReference type="PROSITE" id="PS50109">
    <property type="entry name" value="HIS_KIN"/>
    <property type="match status" value="1"/>
</dbReference>
<evidence type="ECO:0000256" key="2">
    <source>
        <dbReference type="ARBA" id="ARBA00012438"/>
    </source>
</evidence>
<dbReference type="STRING" id="1925591.BI308_03820"/>
<dbReference type="PANTHER" id="PTHR43711">
    <property type="entry name" value="TWO-COMPONENT HISTIDINE KINASE"/>
    <property type="match status" value="1"/>
</dbReference>
<sequence>MAWGNWLEFTSGVIVGIGGLSISRTLWKNRKRSRKTKMKRNYSASSSDTDEVQQLKLAYQMATDMAQFKQGFLGRISHELRSPLNGLIGMHQLILNDLCDSPEEEREFIAKAHDSALKLIKLIDEMVMISKTAHGTDVMEIETIPLTEVFQDIYDLTYLQAANRNLQLDIVMPDPEIYVKADLRRLRQVLTSLVDSAIAHMSEGSIHLHADPVPETQQVYLYLEDQRSPDCWQEPIDLLNTPPNPELTWNGSPSPGLTMMANKLLLELMHGSLELLNIPSRESSIQPETSRILCKLPWGSSEPERPIHAITD</sequence>
<comment type="catalytic activity">
    <reaction evidence="1">
        <text>ATP + protein L-histidine = ADP + protein N-phospho-L-histidine.</text>
        <dbReference type="EC" id="2.7.13.3"/>
    </reaction>
</comment>
<keyword evidence="5" id="KW-0902">Two-component regulatory system</keyword>
<dbReference type="Gene3D" id="1.10.287.130">
    <property type="match status" value="1"/>
</dbReference>
<keyword evidence="6" id="KW-0812">Transmembrane</keyword>
<evidence type="ECO:0000256" key="5">
    <source>
        <dbReference type="ARBA" id="ARBA00023012"/>
    </source>
</evidence>
<dbReference type="Pfam" id="PF00512">
    <property type="entry name" value="HisKA"/>
    <property type="match status" value="1"/>
</dbReference>
<dbReference type="InterPro" id="IPR036097">
    <property type="entry name" value="HisK_dim/P_sf"/>
</dbReference>
<keyword evidence="3" id="KW-0808">Transferase</keyword>
<reference evidence="8" key="1">
    <citation type="submission" date="2016-10" db="EMBL/GenBank/DDBJ databases">
        <title>CRISPR-Cas defence system in Roseofilum reptotaenium: evidence of a bacteriophage-cyanobacterium arms race in the coral black band disease.</title>
        <authorList>
            <person name="Buerger P."/>
            <person name="Wood-Charlson E.M."/>
            <person name="Weynberg K.D."/>
            <person name="Willis B."/>
            <person name="Van Oppen M.J."/>
        </authorList>
    </citation>
    <scope>NUCLEOTIDE SEQUENCE [LARGE SCALE GENOMIC DNA]</scope>
    <source>
        <strain evidence="8">AO1-A</strain>
    </source>
</reference>
<dbReference type="InterPro" id="IPR036890">
    <property type="entry name" value="HATPase_C_sf"/>
</dbReference>